<sequence>MGVSHQQQTTILHTCLFGAIKVYPSLKAFDIKYRSFPLEKRLRISIGHCIDIVEARKLVLVAGGIKHRGFSYDTG</sequence>
<dbReference type="EMBL" id="JARTCD010000009">
    <property type="protein sequence ID" value="KAJ8661216.1"/>
    <property type="molecule type" value="Genomic_DNA"/>
</dbReference>
<gene>
    <name evidence="1" type="ORF">O0I10_002965</name>
</gene>
<comment type="caution">
    <text evidence="1">The sequence shown here is derived from an EMBL/GenBank/DDBJ whole genome shotgun (WGS) entry which is preliminary data.</text>
</comment>
<dbReference type="AlphaFoldDB" id="A0AAD7VA23"/>
<name>A0AAD7VA23_9FUNG</name>
<evidence type="ECO:0000313" key="1">
    <source>
        <dbReference type="EMBL" id="KAJ8661216.1"/>
    </source>
</evidence>
<dbReference type="RefSeq" id="XP_058346129.1">
    <property type="nucleotide sequence ID" value="XM_058483040.1"/>
</dbReference>
<dbReference type="GeneID" id="83210378"/>
<reference evidence="1 2" key="1">
    <citation type="submission" date="2023-03" db="EMBL/GenBank/DDBJ databases">
        <title>Genome sequence of Lichtheimia ornata CBS 291.66.</title>
        <authorList>
            <person name="Mohabir J.T."/>
            <person name="Shea T.P."/>
            <person name="Kurbessoian T."/>
            <person name="Berby B."/>
            <person name="Fontaine J."/>
            <person name="Livny J."/>
            <person name="Gnirke A."/>
            <person name="Stajich J.E."/>
            <person name="Cuomo C.A."/>
        </authorList>
    </citation>
    <scope>NUCLEOTIDE SEQUENCE [LARGE SCALE GENOMIC DNA]</scope>
    <source>
        <strain evidence="1">CBS 291.66</strain>
    </source>
</reference>
<organism evidence="1 2">
    <name type="scientific">Lichtheimia ornata</name>
    <dbReference type="NCBI Taxonomy" id="688661"/>
    <lineage>
        <taxon>Eukaryota</taxon>
        <taxon>Fungi</taxon>
        <taxon>Fungi incertae sedis</taxon>
        <taxon>Mucoromycota</taxon>
        <taxon>Mucoromycotina</taxon>
        <taxon>Mucoromycetes</taxon>
        <taxon>Mucorales</taxon>
        <taxon>Lichtheimiaceae</taxon>
        <taxon>Lichtheimia</taxon>
    </lineage>
</organism>
<keyword evidence="2" id="KW-1185">Reference proteome</keyword>
<proteinExistence type="predicted"/>
<dbReference type="Proteomes" id="UP001234581">
    <property type="component" value="Unassembled WGS sequence"/>
</dbReference>
<accession>A0AAD7VA23</accession>
<evidence type="ECO:0000313" key="2">
    <source>
        <dbReference type="Proteomes" id="UP001234581"/>
    </source>
</evidence>
<protein>
    <submittedName>
        <fullName evidence="1">Uncharacterized protein</fullName>
    </submittedName>
</protein>